<dbReference type="AlphaFoldDB" id="A0A0T6AV53"/>
<dbReference type="Proteomes" id="UP000051574">
    <property type="component" value="Unassembled WGS sequence"/>
</dbReference>
<keyword evidence="4" id="KW-1185">Reference proteome</keyword>
<dbReference type="GO" id="GO:0005886">
    <property type="term" value="C:plasma membrane"/>
    <property type="evidence" value="ECO:0007669"/>
    <property type="project" value="TreeGrafter"/>
</dbReference>
<dbReference type="OrthoDB" id="8190635at2759"/>
<proteinExistence type="predicted"/>
<evidence type="ECO:0000313" key="3">
    <source>
        <dbReference type="EMBL" id="KRT79072.1"/>
    </source>
</evidence>
<keyword evidence="1" id="KW-0175">Coiled coil</keyword>
<keyword evidence="2" id="KW-0732">Signal</keyword>
<feature type="coiled-coil region" evidence="1">
    <location>
        <begin position="247"/>
        <end position="299"/>
    </location>
</feature>
<name>A0A0T6AV53_9SCAR</name>
<organism evidence="3 4">
    <name type="scientific">Oryctes borbonicus</name>
    <dbReference type="NCBI Taxonomy" id="1629725"/>
    <lineage>
        <taxon>Eukaryota</taxon>
        <taxon>Metazoa</taxon>
        <taxon>Ecdysozoa</taxon>
        <taxon>Arthropoda</taxon>
        <taxon>Hexapoda</taxon>
        <taxon>Insecta</taxon>
        <taxon>Pterygota</taxon>
        <taxon>Neoptera</taxon>
        <taxon>Endopterygota</taxon>
        <taxon>Coleoptera</taxon>
        <taxon>Polyphaga</taxon>
        <taxon>Scarabaeiformia</taxon>
        <taxon>Scarabaeidae</taxon>
        <taxon>Dynastinae</taxon>
        <taxon>Oryctes</taxon>
    </lineage>
</organism>
<evidence type="ECO:0000256" key="2">
    <source>
        <dbReference type="SAM" id="SignalP"/>
    </source>
</evidence>
<accession>A0A0T6AV53</accession>
<protein>
    <submittedName>
        <fullName evidence="3">Uncharacterized protein</fullName>
    </submittedName>
</protein>
<feature type="coiled-coil region" evidence="1">
    <location>
        <begin position="175"/>
        <end position="212"/>
    </location>
</feature>
<evidence type="ECO:0000256" key="1">
    <source>
        <dbReference type="SAM" id="Coils"/>
    </source>
</evidence>
<dbReference type="PANTHER" id="PTHR39960">
    <property type="entry name" value="LD34147P"/>
    <property type="match status" value="1"/>
</dbReference>
<comment type="caution">
    <text evidence="3">The sequence shown here is derived from an EMBL/GenBank/DDBJ whole genome shotgun (WGS) entry which is preliminary data.</text>
</comment>
<gene>
    <name evidence="3" type="ORF">AMK59_7139</name>
</gene>
<evidence type="ECO:0000313" key="4">
    <source>
        <dbReference type="Proteomes" id="UP000051574"/>
    </source>
</evidence>
<reference evidence="3 4" key="1">
    <citation type="submission" date="2015-09" db="EMBL/GenBank/DDBJ databases">
        <title>Draft genome of the scarab beetle Oryctes borbonicus.</title>
        <authorList>
            <person name="Meyer J.M."/>
            <person name="Markov G.V."/>
            <person name="Baskaran P."/>
            <person name="Herrmann M."/>
            <person name="Sommer R.J."/>
            <person name="Roedelsperger C."/>
        </authorList>
    </citation>
    <scope>NUCLEOTIDE SEQUENCE [LARGE SCALE GENOMIC DNA]</scope>
    <source>
        <strain evidence="3">OB123</strain>
        <tissue evidence="3">Whole animal</tissue>
    </source>
</reference>
<feature type="signal peptide" evidence="2">
    <location>
        <begin position="1"/>
        <end position="21"/>
    </location>
</feature>
<dbReference type="EMBL" id="LJIG01022718">
    <property type="protein sequence ID" value="KRT79072.1"/>
    <property type="molecule type" value="Genomic_DNA"/>
</dbReference>
<dbReference type="PANTHER" id="PTHR39960:SF1">
    <property type="entry name" value="LD34147P"/>
    <property type="match status" value="1"/>
</dbReference>
<feature type="chain" id="PRO_5006668149" evidence="2">
    <location>
        <begin position="22"/>
        <end position="417"/>
    </location>
</feature>
<sequence>MRNMKILLLIILAIALGECRAKPTVPVTHEDIRDVILMLVRVLSATEDKLRRHELRERSVSDITKKMIYNIDKRMKTLDPVIGAATRLDERITDVEKTLFVNDIKDNNQMEEIKNLLVDIKTSFPMLIDKVKADILLELKSNDEINVKTLPAEESSEETTETSTVEEVISISNKIDVLSSSIQQIQDELTRLKNEQQNTQELNNKFSSYIDKFQVLLTNNENLLKKFETKLGDDEVLPQDDTQLRWQASITQALEKTENDVEDILEEVEHTNIKTIDLIYQLEKKITNSENTIKEKLETIAKETKLISEVVIPNTEDLDVKTEIMNVSIEDMKDKLSQIDSEKSIQKLNVQLNNSQTLLEEYEIKLSEYSSKLTPLMQSIATEMKNDQCTKILQGWYDIPLIYLFQILLFSFGWAKD</sequence>
<feature type="coiled-coil region" evidence="1">
    <location>
        <begin position="345"/>
        <end position="372"/>
    </location>
</feature>